<dbReference type="AlphaFoldDB" id="S7TCD7"/>
<dbReference type="SUPFAM" id="SSF56519">
    <property type="entry name" value="Penicillin binding protein dimerisation domain"/>
    <property type="match status" value="1"/>
</dbReference>
<gene>
    <name evidence="6" type="ORF">dsmv_3412</name>
</gene>
<evidence type="ECO:0000256" key="3">
    <source>
        <dbReference type="ARBA" id="ARBA00023136"/>
    </source>
</evidence>
<dbReference type="InterPro" id="IPR012338">
    <property type="entry name" value="Beta-lactam/transpept-like"/>
</dbReference>
<evidence type="ECO:0000313" key="7">
    <source>
        <dbReference type="Proteomes" id="UP000014977"/>
    </source>
</evidence>
<protein>
    <submittedName>
        <fullName evidence="6">Penicillin-binding protein transpeptidase</fullName>
    </submittedName>
</protein>
<dbReference type="PANTHER" id="PTHR30627">
    <property type="entry name" value="PEPTIDOGLYCAN D,D-TRANSPEPTIDASE"/>
    <property type="match status" value="1"/>
</dbReference>
<sequence>MNWLSPHRIKKRPFPFTKPTEKDYIRLRITLVGCLFAVFFAAIAAKAIYVQIYQGPWLSQKAISEIEKVMTVREKRGVIYDRNHHELAMTIDAVSISAFPRFMKDKSDAAARLSKALGLKADRLKAKLTAGNGFKWIKRKVTPREVRAVRELSIEGIDFVSEHSRYYPQGSLAAQITGFTGVDGRGLEGIEFYYDAQLKGEERKLKVMKDALGKKFGGEREEPFESSARNLVLTVDKTIQYITERALKEAVVEYKAKSGMAVVMNPLTGAVYAIANYPFFNPNAFDQFDRSAYRNRAITDTFEPGSTMKIFSVAAAIEYGGCTPNTIFYCENGKYKVGRFTIHDTHEYGWLSLRKILKFSSNIGAMKMSEMIGAQSLHQTLKNFGFGDPTGIDCPGEAPGALSQYQKWSQVHTGVVSFGHGMSATAIQLAAAVSAIANKGVLMRPYMVSAVTDQKGNVVEAFNPQIMKRAVSEKTAETMKEMMRSVVETGGTGTEADIEGYTVCGKTGTARKVNKDGRYERGSYISSFVGFAPAENPIMTVLVVIDDPQKKYYGGLVAAPAFKKIVRESLNYMDIPPENNMKRLTASLADRHR</sequence>
<dbReference type="InterPro" id="IPR050515">
    <property type="entry name" value="Beta-lactam/transpept"/>
</dbReference>
<dbReference type="Gene3D" id="3.30.450.330">
    <property type="match status" value="1"/>
</dbReference>
<accession>S7TCD7</accession>
<keyword evidence="2" id="KW-0645">Protease</keyword>
<dbReference type="Pfam" id="PF03717">
    <property type="entry name" value="PBP_dimer"/>
    <property type="match status" value="1"/>
</dbReference>
<name>S7TCD7_DESML</name>
<evidence type="ECO:0000256" key="1">
    <source>
        <dbReference type="ARBA" id="ARBA00004370"/>
    </source>
</evidence>
<evidence type="ECO:0000259" key="4">
    <source>
        <dbReference type="Pfam" id="PF00905"/>
    </source>
</evidence>
<dbReference type="InterPro" id="IPR005311">
    <property type="entry name" value="PBP_dimer"/>
</dbReference>
<evidence type="ECO:0000259" key="5">
    <source>
        <dbReference type="Pfam" id="PF03717"/>
    </source>
</evidence>
<keyword evidence="7" id="KW-1185">Reference proteome</keyword>
<dbReference type="Gene3D" id="3.90.1310.10">
    <property type="entry name" value="Penicillin-binding protein 2a (Domain 2)"/>
    <property type="match status" value="1"/>
</dbReference>
<organism evidence="6 7">
    <name type="scientific">Desulfococcus multivorans DSM 2059</name>
    <dbReference type="NCBI Taxonomy" id="1121405"/>
    <lineage>
        <taxon>Bacteria</taxon>
        <taxon>Pseudomonadati</taxon>
        <taxon>Thermodesulfobacteriota</taxon>
        <taxon>Desulfobacteria</taxon>
        <taxon>Desulfobacterales</taxon>
        <taxon>Desulfococcaceae</taxon>
        <taxon>Desulfococcus</taxon>
    </lineage>
</organism>
<evidence type="ECO:0000313" key="6">
    <source>
        <dbReference type="EMBL" id="EPR34200.1"/>
    </source>
</evidence>
<dbReference type="Pfam" id="PF00905">
    <property type="entry name" value="Transpeptidase"/>
    <property type="match status" value="1"/>
</dbReference>
<dbReference type="InterPro" id="IPR001460">
    <property type="entry name" value="PCN-bd_Tpept"/>
</dbReference>
<keyword evidence="3" id="KW-0472">Membrane</keyword>
<dbReference type="PATRIC" id="fig|1121405.3.peg.3952"/>
<dbReference type="Gene3D" id="3.40.710.10">
    <property type="entry name" value="DD-peptidase/beta-lactamase superfamily"/>
    <property type="match status" value="1"/>
</dbReference>
<comment type="caution">
    <text evidence="6">The sequence shown here is derived from an EMBL/GenBank/DDBJ whole genome shotgun (WGS) entry which is preliminary data.</text>
</comment>
<dbReference type="GO" id="GO:0004180">
    <property type="term" value="F:carboxypeptidase activity"/>
    <property type="evidence" value="ECO:0007669"/>
    <property type="project" value="UniProtKB-KW"/>
</dbReference>
<feature type="domain" description="Penicillin-binding protein dimerisation" evidence="5">
    <location>
        <begin position="75"/>
        <end position="215"/>
    </location>
</feature>
<reference evidence="6 7" key="1">
    <citation type="journal article" date="2013" name="Genome Announc.">
        <title>Draft genome sequences for three mercury-methylating, sulfate-reducing bacteria.</title>
        <authorList>
            <person name="Brown S.D."/>
            <person name="Hurt R.A.Jr."/>
            <person name="Gilmour C.C."/>
            <person name="Elias D.A."/>
        </authorList>
    </citation>
    <scope>NUCLEOTIDE SEQUENCE [LARGE SCALE GENOMIC DNA]</scope>
    <source>
        <strain evidence="6 7">DSM 2059</strain>
    </source>
</reference>
<dbReference type="SUPFAM" id="SSF56601">
    <property type="entry name" value="beta-lactamase/transpeptidase-like"/>
    <property type="match status" value="1"/>
</dbReference>
<dbReference type="STRING" id="897.B2D07_13900"/>
<dbReference type="eggNOG" id="COG0768">
    <property type="taxonomic scope" value="Bacteria"/>
</dbReference>
<dbReference type="InterPro" id="IPR036138">
    <property type="entry name" value="PBP_dimer_sf"/>
</dbReference>
<feature type="domain" description="Penicillin-binding protein transpeptidase" evidence="4">
    <location>
        <begin position="259"/>
        <end position="566"/>
    </location>
</feature>
<keyword evidence="2" id="KW-0378">Hydrolase</keyword>
<dbReference type="OrthoDB" id="9789078at2"/>
<dbReference type="EMBL" id="ATHJ01000119">
    <property type="protein sequence ID" value="EPR34200.1"/>
    <property type="molecule type" value="Genomic_DNA"/>
</dbReference>
<evidence type="ECO:0000256" key="2">
    <source>
        <dbReference type="ARBA" id="ARBA00022645"/>
    </source>
</evidence>
<dbReference type="GO" id="GO:0005886">
    <property type="term" value="C:plasma membrane"/>
    <property type="evidence" value="ECO:0007669"/>
    <property type="project" value="TreeGrafter"/>
</dbReference>
<dbReference type="GO" id="GO:0071555">
    <property type="term" value="P:cell wall organization"/>
    <property type="evidence" value="ECO:0007669"/>
    <property type="project" value="TreeGrafter"/>
</dbReference>
<keyword evidence="2" id="KW-0121">Carboxypeptidase</keyword>
<dbReference type="GO" id="GO:0008658">
    <property type="term" value="F:penicillin binding"/>
    <property type="evidence" value="ECO:0007669"/>
    <property type="project" value="InterPro"/>
</dbReference>
<comment type="subcellular location">
    <subcellularLocation>
        <location evidence="1">Membrane</location>
    </subcellularLocation>
</comment>
<proteinExistence type="predicted"/>
<dbReference type="RefSeq" id="WP_020878545.1">
    <property type="nucleotide sequence ID" value="NZ_ATHJ01000119.1"/>
</dbReference>
<dbReference type="Proteomes" id="UP000014977">
    <property type="component" value="Unassembled WGS sequence"/>
</dbReference>
<dbReference type="PANTHER" id="PTHR30627:SF1">
    <property type="entry name" value="PEPTIDOGLYCAN D,D-TRANSPEPTIDASE FTSI"/>
    <property type="match status" value="1"/>
</dbReference>